<keyword evidence="2" id="KW-1185">Reference proteome</keyword>
<gene>
    <name evidence="1" type="ORF">K239x_46240</name>
</gene>
<organism evidence="1 2">
    <name type="scientific">Stieleria marina</name>
    <dbReference type="NCBI Taxonomy" id="1930275"/>
    <lineage>
        <taxon>Bacteria</taxon>
        <taxon>Pseudomonadati</taxon>
        <taxon>Planctomycetota</taxon>
        <taxon>Planctomycetia</taxon>
        <taxon>Pirellulales</taxon>
        <taxon>Pirellulaceae</taxon>
        <taxon>Stieleria</taxon>
    </lineage>
</organism>
<evidence type="ECO:0000313" key="1">
    <source>
        <dbReference type="EMBL" id="QDT12614.1"/>
    </source>
</evidence>
<dbReference type="EMBL" id="CP036526">
    <property type="protein sequence ID" value="QDT12614.1"/>
    <property type="molecule type" value="Genomic_DNA"/>
</dbReference>
<reference evidence="1 2" key="1">
    <citation type="submission" date="2019-02" db="EMBL/GenBank/DDBJ databases">
        <title>Deep-cultivation of Planctomycetes and their phenomic and genomic characterization uncovers novel biology.</title>
        <authorList>
            <person name="Wiegand S."/>
            <person name="Jogler M."/>
            <person name="Boedeker C."/>
            <person name="Pinto D."/>
            <person name="Vollmers J."/>
            <person name="Rivas-Marin E."/>
            <person name="Kohn T."/>
            <person name="Peeters S.H."/>
            <person name="Heuer A."/>
            <person name="Rast P."/>
            <person name="Oberbeckmann S."/>
            <person name="Bunk B."/>
            <person name="Jeske O."/>
            <person name="Meyerdierks A."/>
            <person name="Storesund J.E."/>
            <person name="Kallscheuer N."/>
            <person name="Luecker S."/>
            <person name="Lage O.M."/>
            <person name="Pohl T."/>
            <person name="Merkel B.J."/>
            <person name="Hornburger P."/>
            <person name="Mueller R.-W."/>
            <person name="Bruemmer F."/>
            <person name="Labrenz M."/>
            <person name="Spormann A.M."/>
            <person name="Op den Camp H."/>
            <person name="Overmann J."/>
            <person name="Amann R."/>
            <person name="Jetten M.S.M."/>
            <person name="Mascher T."/>
            <person name="Medema M.H."/>
            <person name="Devos D.P."/>
            <person name="Kaster A.-K."/>
            <person name="Ovreas L."/>
            <person name="Rohde M."/>
            <person name="Galperin M.Y."/>
            <person name="Jogler C."/>
        </authorList>
    </citation>
    <scope>NUCLEOTIDE SEQUENCE [LARGE SCALE GENOMIC DNA]</scope>
    <source>
        <strain evidence="1 2">K23_9</strain>
    </source>
</reference>
<protein>
    <submittedName>
        <fullName evidence="1">Uncharacterized protein</fullName>
    </submittedName>
</protein>
<proteinExistence type="predicted"/>
<name>A0A517NZR3_9BACT</name>
<evidence type="ECO:0000313" key="2">
    <source>
        <dbReference type="Proteomes" id="UP000319817"/>
    </source>
</evidence>
<sequence length="31" mass="3605">MLQILRLAVNGRSIDCLRMRGVLFLQVEFGR</sequence>
<accession>A0A517NZR3</accession>
<dbReference type="Proteomes" id="UP000319817">
    <property type="component" value="Chromosome"/>
</dbReference>
<dbReference type="AlphaFoldDB" id="A0A517NZR3"/>